<dbReference type="GO" id="GO:0008237">
    <property type="term" value="F:metallopeptidase activity"/>
    <property type="evidence" value="ECO:0007669"/>
    <property type="project" value="UniProtKB-KW"/>
</dbReference>
<dbReference type="GO" id="GO:0008270">
    <property type="term" value="F:zinc ion binding"/>
    <property type="evidence" value="ECO:0007669"/>
    <property type="project" value="InterPro"/>
</dbReference>
<evidence type="ECO:0000256" key="5">
    <source>
        <dbReference type="ARBA" id="ARBA00022723"/>
    </source>
</evidence>
<dbReference type="InterPro" id="IPR023358">
    <property type="entry name" value="Peptidase_M18_dom2"/>
</dbReference>
<evidence type="ECO:0000313" key="12">
    <source>
        <dbReference type="Proteomes" id="UP000823928"/>
    </source>
</evidence>
<reference evidence="11" key="1">
    <citation type="submission" date="2020-10" db="EMBL/GenBank/DDBJ databases">
        <authorList>
            <person name="Gilroy R."/>
        </authorList>
    </citation>
    <scope>NUCLEOTIDE SEQUENCE</scope>
    <source>
        <strain evidence="11">6276</strain>
    </source>
</reference>
<evidence type="ECO:0000256" key="3">
    <source>
        <dbReference type="ARBA" id="ARBA00022438"/>
    </source>
</evidence>
<keyword evidence="6 9" id="KW-0378">Hydrolase</keyword>
<dbReference type="InterPro" id="IPR001948">
    <property type="entry name" value="Peptidase_M18"/>
</dbReference>
<name>A0A9D1JP06_9BACT</name>
<dbReference type="NCBIfam" id="NF002600">
    <property type="entry name" value="PRK02256.1"/>
    <property type="match status" value="1"/>
</dbReference>
<evidence type="ECO:0000256" key="2">
    <source>
        <dbReference type="ARBA" id="ARBA00008290"/>
    </source>
</evidence>
<evidence type="ECO:0000256" key="1">
    <source>
        <dbReference type="ARBA" id="ARBA00001947"/>
    </source>
</evidence>
<protein>
    <recommendedName>
        <fullName evidence="10">M18 family aminopeptidase</fullName>
        <ecNumber evidence="10">3.4.11.-</ecNumber>
    </recommendedName>
</protein>
<dbReference type="PANTHER" id="PTHR28570:SF2">
    <property type="entry name" value="M18 FAMILY AMINOPEPTIDASE 1-RELATED"/>
    <property type="match status" value="1"/>
</dbReference>
<evidence type="ECO:0000313" key="11">
    <source>
        <dbReference type="EMBL" id="HIS37533.1"/>
    </source>
</evidence>
<evidence type="ECO:0000256" key="8">
    <source>
        <dbReference type="ARBA" id="ARBA00023049"/>
    </source>
</evidence>
<dbReference type="GO" id="GO:0006508">
    <property type="term" value="P:proteolysis"/>
    <property type="evidence" value="ECO:0007669"/>
    <property type="project" value="UniProtKB-KW"/>
</dbReference>
<comment type="similarity">
    <text evidence="2 9">Belongs to the peptidase M18 family.</text>
</comment>
<keyword evidence="3 9" id="KW-0031">Aminopeptidase</keyword>
<evidence type="ECO:0000256" key="10">
    <source>
        <dbReference type="RuleBase" id="RU004387"/>
    </source>
</evidence>
<dbReference type="EMBL" id="DVIU01000270">
    <property type="protein sequence ID" value="HIS37533.1"/>
    <property type="molecule type" value="Genomic_DNA"/>
</dbReference>
<dbReference type="PRINTS" id="PR00932">
    <property type="entry name" value="AMINO1PTASE"/>
</dbReference>
<dbReference type="GO" id="GO:0005737">
    <property type="term" value="C:cytoplasm"/>
    <property type="evidence" value="ECO:0007669"/>
    <property type="project" value="UniProtKB-ARBA"/>
</dbReference>
<dbReference type="SUPFAM" id="SSF101821">
    <property type="entry name" value="Aminopeptidase/glucanase lid domain"/>
    <property type="match status" value="1"/>
</dbReference>
<accession>A0A9D1JP06</accession>
<keyword evidence="5 9" id="KW-0479">Metal-binding</keyword>
<proteinExistence type="inferred from homology"/>
<dbReference type="Proteomes" id="UP000823928">
    <property type="component" value="Unassembled WGS sequence"/>
</dbReference>
<keyword evidence="8 9" id="KW-0482">Metalloprotease</keyword>
<comment type="caution">
    <text evidence="11">The sequence shown here is derived from an EMBL/GenBank/DDBJ whole genome shotgun (WGS) entry which is preliminary data.</text>
</comment>
<organism evidence="11 12">
    <name type="scientific">Candidatus Scatousia excrementigallinarum</name>
    <dbReference type="NCBI Taxonomy" id="2840935"/>
    <lineage>
        <taxon>Bacteria</taxon>
        <taxon>Candidatus Scatousia</taxon>
    </lineage>
</organism>
<dbReference type="AlphaFoldDB" id="A0A9D1JP06"/>
<comment type="cofactor">
    <cofactor evidence="1 10">
        <name>Zn(2+)</name>
        <dbReference type="ChEBI" id="CHEBI:29105"/>
    </cofactor>
</comment>
<keyword evidence="4 9" id="KW-0645">Protease</keyword>
<dbReference type="PANTHER" id="PTHR28570">
    <property type="entry name" value="ASPARTYL AMINOPEPTIDASE"/>
    <property type="match status" value="1"/>
</dbReference>
<dbReference type="Pfam" id="PF02127">
    <property type="entry name" value="Peptidase_M18"/>
    <property type="match status" value="1"/>
</dbReference>
<evidence type="ECO:0000256" key="9">
    <source>
        <dbReference type="RuleBase" id="RU004386"/>
    </source>
</evidence>
<reference evidence="11" key="2">
    <citation type="journal article" date="2021" name="PeerJ">
        <title>Extensive microbial diversity within the chicken gut microbiome revealed by metagenomics and culture.</title>
        <authorList>
            <person name="Gilroy R."/>
            <person name="Ravi A."/>
            <person name="Getino M."/>
            <person name="Pursley I."/>
            <person name="Horton D.L."/>
            <person name="Alikhan N.F."/>
            <person name="Baker D."/>
            <person name="Gharbi K."/>
            <person name="Hall N."/>
            <person name="Watson M."/>
            <person name="Adriaenssens E.M."/>
            <person name="Foster-Nyarko E."/>
            <person name="Jarju S."/>
            <person name="Secka A."/>
            <person name="Antonio M."/>
            <person name="Oren A."/>
            <person name="Chaudhuri R.R."/>
            <person name="La Ragione R."/>
            <person name="Hildebrand F."/>
            <person name="Pallen M.J."/>
        </authorList>
    </citation>
    <scope>NUCLEOTIDE SEQUENCE</scope>
    <source>
        <strain evidence="11">6276</strain>
    </source>
</reference>
<evidence type="ECO:0000256" key="6">
    <source>
        <dbReference type="ARBA" id="ARBA00022801"/>
    </source>
</evidence>
<evidence type="ECO:0000256" key="7">
    <source>
        <dbReference type="ARBA" id="ARBA00022833"/>
    </source>
</evidence>
<evidence type="ECO:0000256" key="4">
    <source>
        <dbReference type="ARBA" id="ARBA00022670"/>
    </source>
</evidence>
<dbReference type="SUPFAM" id="SSF53187">
    <property type="entry name" value="Zn-dependent exopeptidases"/>
    <property type="match status" value="1"/>
</dbReference>
<dbReference type="Gene3D" id="3.40.630.10">
    <property type="entry name" value="Zn peptidases"/>
    <property type="match status" value="1"/>
</dbReference>
<dbReference type="GO" id="GO:0004177">
    <property type="term" value="F:aminopeptidase activity"/>
    <property type="evidence" value="ECO:0007669"/>
    <property type="project" value="UniProtKB-KW"/>
</dbReference>
<dbReference type="Gene3D" id="2.30.250.10">
    <property type="entry name" value="Aminopeptidase i, Domain 2"/>
    <property type="match status" value="1"/>
</dbReference>
<keyword evidence="7 9" id="KW-0862">Zinc</keyword>
<dbReference type="EC" id="3.4.11.-" evidence="10"/>
<sequence>MSEINSNGKELYNNLEYNKKNYYEYISDDEKQKIFAYAEKYKIFLNAAKTEREACSVAVNLAQATGFTEYHLGDTLTAGDKCYFVNRGKSVVVFRVGTTDIEKDGMRLIVAHLDSPRIDIKQNPLYEEAGMCFLKTHYYGGIKKYQWTTIPLALHGVVVLKNGAKIQICIGEDASDPVFYIDDLLPHLSSDQMSKIGSKIVEGEQLNIVVGGLPHLDKKVKNKFKLAVLSILQTQYGICEEDFLSAELSAVPAFKARDIGFDRAFIGAYGQDDRACAYSALEAVLNGESQHTVLVILVDKEEVGSEGSTGIQSKIYTDLMEEISNAMLANYRKVRFASRCLSADVTAAYDPNFSKVFERMNAGMISCGTCISKFTGVHGKIGSNDASAEFIGELRNIFAKEGVIWQTAELGRVDGGGGGTVAKHLAKLNIDTVDIGIPVISMHSPWEMVSKADLYSNYCAFLAFIKY</sequence>
<gene>
    <name evidence="11" type="ORF">IAC10_13085</name>
</gene>